<dbReference type="EMBL" id="CAOQHR010000009">
    <property type="protein sequence ID" value="CAI6339262.1"/>
    <property type="molecule type" value="Genomic_DNA"/>
</dbReference>
<comment type="caution">
    <text evidence="2">The sequence shown here is derived from an EMBL/GenBank/DDBJ whole genome shotgun (WGS) entry which is preliminary data.</text>
</comment>
<evidence type="ECO:0000313" key="2">
    <source>
        <dbReference type="EMBL" id="CAI6339262.1"/>
    </source>
</evidence>
<dbReference type="Proteomes" id="UP001152607">
    <property type="component" value="Unassembled WGS sequence"/>
</dbReference>
<reference evidence="2" key="1">
    <citation type="submission" date="2023-01" db="EMBL/GenBank/DDBJ databases">
        <authorList>
            <person name="Van Ghelder C."/>
            <person name="Rancurel C."/>
        </authorList>
    </citation>
    <scope>NUCLEOTIDE SEQUENCE</scope>
    <source>
        <strain evidence="2">CNCM I-4278</strain>
    </source>
</reference>
<evidence type="ECO:0000256" key="1">
    <source>
        <dbReference type="SAM" id="MobiDB-lite"/>
    </source>
</evidence>
<organism evidence="2 3">
    <name type="scientific">Periconia digitata</name>
    <dbReference type="NCBI Taxonomy" id="1303443"/>
    <lineage>
        <taxon>Eukaryota</taxon>
        <taxon>Fungi</taxon>
        <taxon>Dikarya</taxon>
        <taxon>Ascomycota</taxon>
        <taxon>Pezizomycotina</taxon>
        <taxon>Dothideomycetes</taxon>
        <taxon>Pleosporomycetidae</taxon>
        <taxon>Pleosporales</taxon>
        <taxon>Massarineae</taxon>
        <taxon>Periconiaceae</taxon>
        <taxon>Periconia</taxon>
    </lineage>
</organism>
<protein>
    <submittedName>
        <fullName evidence="2">Uncharacterized protein</fullName>
    </submittedName>
</protein>
<gene>
    <name evidence="2" type="ORF">PDIGIT_LOCUS12414</name>
</gene>
<dbReference type="AlphaFoldDB" id="A0A9W4XY87"/>
<name>A0A9W4XY87_9PLEO</name>
<dbReference type="PANTHER" id="PTHR28139:SF1">
    <property type="entry name" value="UPF0768 PROTEIN YBL029C-A"/>
    <property type="match status" value="1"/>
</dbReference>
<evidence type="ECO:0000313" key="3">
    <source>
        <dbReference type="Proteomes" id="UP001152607"/>
    </source>
</evidence>
<accession>A0A9W4XY87</accession>
<dbReference type="OrthoDB" id="5545479at2759"/>
<sequence>MFFFFTCGTHTFTSKVSGAENITVQCQNCGNHSGRVMKRWEWFTFCFIPIIPFSLKPYKEVGCHICNFFQDIKYRPDVQAMINNGGQPQAYAMSGGEHGAPPPGGQKFAHQQQQGGYGGPPPPAGVPGQHYR</sequence>
<feature type="region of interest" description="Disordered" evidence="1">
    <location>
        <begin position="85"/>
        <end position="132"/>
    </location>
</feature>
<dbReference type="PANTHER" id="PTHR28139">
    <property type="entry name" value="UPF0768 PROTEIN YBL029C-A"/>
    <property type="match status" value="1"/>
</dbReference>
<keyword evidence="3" id="KW-1185">Reference proteome</keyword>
<proteinExistence type="predicted"/>